<evidence type="ECO:0000313" key="1">
    <source>
        <dbReference type="EMBL" id="MBP1949339.1"/>
    </source>
</evidence>
<dbReference type="Proteomes" id="UP001519328">
    <property type="component" value="Unassembled WGS sequence"/>
</dbReference>
<protein>
    <submittedName>
        <fullName evidence="1">Uncharacterized protein</fullName>
    </submittedName>
</protein>
<evidence type="ECO:0000313" key="2">
    <source>
        <dbReference type="Proteomes" id="UP001519328"/>
    </source>
</evidence>
<comment type="caution">
    <text evidence="1">The sequence shown here is derived from an EMBL/GenBank/DDBJ whole genome shotgun (WGS) entry which is preliminary data.</text>
</comment>
<dbReference type="PROSITE" id="PS51257">
    <property type="entry name" value="PROKAR_LIPOPROTEIN"/>
    <property type="match status" value="1"/>
</dbReference>
<gene>
    <name evidence="1" type="ORF">J2Z82_002276</name>
</gene>
<keyword evidence="2" id="KW-1185">Reference proteome</keyword>
<sequence length="316" mass="36699">MKQLFILCIVTLLLILSGCFNEESIKEPTIDKDETYESHEQPIAESKEVYTLGLYNKDEFEYERTFEIDNESFKRNIVLGNKTSKDGSFILLIFNHGEQMNFKVGDGKISNSYRFDIEKEEYKDLEVSLLDLEDGFHSITYILLNDPKEAPSDYETSMELADLFSIRVNLLKNIDNIPEQRPSLLTKGIKSEERRIHGAFLSKKEVPYEALYKEEMGEKEIPYTLFYGNSNSEKIDFYLVALFNYQQTPLGNDDFIYDTLEPDQEKSISLDFNLPLEEESNYFQVLMIPTPFEPVSKEEAFLPQDPLASNRVLILK</sequence>
<accession>A0ABS4HF23</accession>
<reference evidence="1 2" key="1">
    <citation type="submission" date="2021-03" db="EMBL/GenBank/DDBJ databases">
        <title>Genomic Encyclopedia of Type Strains, Phase IV (KMG-IV): sequencing the most valuable type-strain genomes for metagenomic binning, comparative biology and taxonomic classification.</title>
        <authorList>
            <person name="Goeker M."/>
        </authorList>
    </citation>
    <scope>NUCLEOTIDE SEQUENCE [LARGE SCALE GENOMIC DNA]</scope>
    <source>
        <strain evidence="1 2">DSM 21085</strain>
    </source>
</reference>
<dbReference type="EMBL" id="JAGGKK010000011">
    <property type="protein sequence ID" value="MBP1949339.1"/>
    <property type="molecule type" value="Genomic_DNA"/>
</dbReference>
<proteinExistence type="predicted"/>
<organism evidence="1 2">
    <name type="scientific">Virgibacillus litoralis</name>
    <dbReference type="NCBI Taxonomy" id="578221"/>
    <lineage>
        <taxon>Bacteria</taxon>
        <taxon>Bacillati</taxon>
        <taxon>Bacillota</taxon>
        <taxon>Bacilli</taxon>
        <taxon>Bacillales</taxon>
        <taxon>Bacillaceae</taxon>
        <taxon>Virgibacillus</taxon>
    </lineage>
</organism>
<name>A0ABS4HF23_9BACI</name>